<dbReference type="InterPro" id="IPR010920">
    <property type="entry name" value="LSM_dom_sf"/>
</dbReference>
<sequence>MGSRGRQGDRWRVALSDGRRTAAAGTRSLFPHRPLGKCAEILFHPPMLRPAVLLITRLLPETEKLADMGIRIAIIVAVAFLLRILVFLAVSRTEKIMIRAGHGAAAAEARARTLGQILRRFTTSAVLAVAVVQSLAVLGWNVGPLLAGAGIAGVALGFGAQTMVRDLIAGLFILSENQFSVGDVIEIDGKPAAVEALSLRCTTLRDFNGYVHFVPNGELKTVTNRSRGWTRLAVDVPVGSDQNLERALEACRRVVDAMNADPEWRPRLLDPIELWGVESLTGPEAQIRIVVRARPGADAPDAARELRLRAHRALVESGTRTALSREIAITPLAAGVAA</sequence>
<dbReference type="GO" id="GO:0005886">
    <property type="term" value="C:plasma membrane"/>
    <property type="evidence" value="ECO:0007669"/>
    <property type="project" value="UniProtKB-SubCell"/>
</dbReference>
<evidence type="ECO:0000256" key="5">
    <source>
        <dbReference type="ARBA" id="ARBA00022989"/>
    </source>
</evidence>
<evidence type="ECO:0000256" key="3">
    <source>
        <dbReference type="ARBA" id="ARBA00022475"/>
    </source>
</evidence>
<dbReference type="SUPFAM" id="SSF50182">
    <property type="entry name" value="Sm-like ribonucleoproteins"/>
    <property type="match status" value="1"/>
</dbReference>
<feature type="domain" description="Mechanosensitive ion channel MscS" evidence="8">
    <location>
        <begin position="163"/>
        <end position="226"/>
    </location>
</feature>
<dbReference type="Gene3D" id="1.10.287.1260">
    <property type="match status" value="1"/>
</dbReference>
<dbReference type="AlphaFoldDB" id="A0A538T685"/>
<comment type="subcellular location">
    <subcellularLocation>
        <location evidence="1">Cell membrane</location>
        <topology evidence="1">Multi-pass membrane protein</topology>
    </subcellularLocation>
</comment>
<dbReference type="PANTHER" id="PTHR30460:SF0">
    <property type="entry name" value="MODERATE CONDUCTANCE MECHANOSENSITIVE CHANNEL YBIO"/>
    <property type="match status" value="1"/>
</dbReference>
<feature type="domain" description="Mechanosensitive ion channel transmembrane helices 2/3" evidence="9">
    <location>
        <begin position="126"/>
        <end position="161"/>
    </location>
</feature>
<dbReference type="InterPro" id="IPR045276">
    <property type="entry name" value="YbiO_bact"/>
</dbReference>
<evidence type="ECO:0000313" key="11">
    <source>
        <dbReference type="Proteomes" id="UP000317716"/>
    </source>
</evidence>
<dbReference type="Pfam" id="PF00924">
    <property type="entry name" value="MS_channel_2nd"/>
    <property type="match status" value="1"/>
</dbReference>
<evidence type="ECO:0000256" key="2">
    <source>
        <dbReference type="ARBA" id="ARBA00008017"/>
    </source>
</evidence>
<keyword evidence="5 7" id="KW-1133">Transmembrane helix</keyword>
<dbReference type="GO" id="GO:0008381">
    <property type="term" value="F:mechanosensitive monoatomic ion channel activity"/>
    <property type="evidence" value="ECO:0007669"/>
    <property type="project" value="InterPro"/>
</dbReference>
<evidence type="ECO:0000256" key="1">
    <source>
        <dbReference type="ARBA" id="ARBA00004651"/>
    </source>
</evidence>
<evidence type="ECO:0000256" key="6">
    <source>
        <dbReference type="ARBA" id="ARBA00023136"/>
    </source>
</evidence>
<comment type="similarity">
    <text evidence="2">Belongs to the MscS (TC 1.A.23) family.</text>
</comment>
<dbReference type="InterPro" id="IPR011066">
    <property type="entry name" value="MscS_channel_C_sf"/>
</dbReference>
<evidence type="ECO:0000313" key="10">
    <source>
        <dbReference type="EMBL" id="TMQ59152.1"/>
    </source>
</evidence>
<dbReference type="Pfam" id="PF21088">
    <property type="entry name" value="MS_channel_1st"/>
    <property type="match status" value="1"/>
</dbReference>
<evidence type="ECO:0000259" key="8">
    <source>
        <dbReference type="Pfam" id="PF00924"/>
    </source>
</evidence>
<dbReference type="InterPro" id="IPR023408">
    <property type="entry name" value="MscS_beta-dom_sf"/>
</dbReference>
<name>A0A538T685_UNCEI</name>
<comment type="caution">
    <text evidence="10">The sequence shown here is derived from an EMBL/GenBank/DDBJ whole genome shotgun (WGS) entry which is preliminary data.</text>
</comment>
<proteinExistence type="inferred from homology"/>
<dbReference type="SUPFAM" id="SSF82689">
    <property type="entry name" value="Mechanosensitive channel protein MscS (YggB), C-terminal domain"/>
    <property type="match status" value="1"/>
</dbReference>
<dbReference type="Gene3D" id="3.30.70.100">
    <property type="match status" value="1"/>
</dbReference>
<organism evidence="10 11">
    <name type="scientific">Eiseniibacteriota bacterium</name>
    <dbReference type="NCBI Taxonomy" id="2212470"/>
    <lineage>
        <taxon>Bacteria</taxon>
        <taxon>Candidatus Eiseniibacteriota</taxon>
    </lineage>
</organism>
<keyword evidence="6 7" id="KW-0472">Membrane</keyword>
<keyword evidence="4 7" id="KW-0812">Transmembrane</keyword>
<accession>A0A538T685</accession>
<dbReference type="SUPFAM" id="SSF82861">
    <property type="entry name" value="Mechanosensitive channel protein MscS (YggB), transmembrane region"/>
    <property type="match status" value="1"/>
</dbReference>
<gene>
    <name evidence="10" type="ORF">E6K72_01865</name>
</gene>
<feature type="transmembrane region" description="Helical" evidence="7">
    <location>
        <begin position="68"/>
        <end position="90"/>
    </location>
</feature>
<dbReference type="EMBL" id="VBOS01000056">
    <property type="protein sequence ID" value="TMQ59152.1"/>
    <property type="molecule type" value="Genomic_DNA"/>
</dbReference>
<dbReference type="InterPro" id="IPR049142">
    <property type="entry name" value="MS_channel_1st"/>
</dbReference>
<evidence type="ECO:0000256" key="7">
    <source>
        <dbReference type="SAM" id="Phobius"/>
    </source>
</evidence>
<evidence type="ECO:0000259" key="9">
    <source>
        <dbReference type="Pfam" id="PF21088"/>
    </source>
</evidence>
<protein>
    <submittedName>
        <fullName evidence="10">Mechanosensitive ion channel family protein</fullName>
    </submittedName>
</protein>
<dbReference type="Gene3D" id="2.30.30.60">
    <property type="match status" value="1"/>
</dbReference>
<evidence type="ECO:0000256" key="4">
    <source>
        <dbReference type="ARBA" id="ARBA00022692"/>
    </source>
</evidence>
<keyword evidence="3" id="KW-1003">Cell membrane</keyword>
<dbReference type="Proteomes" id="UP000317716">
    <property type="component" value="Unassembled WGS sequence"/>
</dbReference>
<dbReference type="InterPro" id="IPR011014">
    <property type="entry name" value="MscS_channel_TM-2"/>
</dbReference>
<dbReference type="PANTHER" id="PTHR30460">
    <property type="entry name" value="MODERATE CONDUCTANCE MECHANOSENSITIVE CHANNEL YBIO"/>
    <property type="match status" value="1"/>
</dbReference>
<feature type="transmembrane region" description="Helical" evidence="7">
    <location>
        <begin position="146"/>
        <end position="164"/>
    </location>
</feature>
<dbReference type="InterPro" id="IPR006685">
    <property type="entry name" value="MscS_channel_2nd"/>
</dbReference>
<reference evidence="10 11" key="1">
    <citation type="journal article" date="2019" name="Nat. Microbiol.">
        <title>Mediterranean grassland soil C-N compound turnover is dependent on rainfall and depth, and is mediated by genomically divergent microorganisms.</title>
        <authorList>
            <person name="Diamond S."/>
            <person name="Andeer P.F."/>
            <person name="Li Z."/>
            <person name="Crits-Christoph A."/>
            <person name="Burstein D."/>
            <person name="Anantharaman K."/>
            <person name="Lane K.R."/>
            <person name="Thomas B.C."/>
            <person name="Pan C."/>
            <person name="Northen T.R."/>
            <person name="Banfield J.F."/>
        </authorList>
    </citation>
    <scope>NUCLEOTIDE SEQUENCE [LARGE SCALE GENOMIC DNA]</scope>
    <source>
        <strain evidence="10">WS_2</strain>
    </source>
</reference>